<evidence type="ECO:0000313" key="3">
    <source>
        <dbReference type="Proteomes" id="UP000002026"/>
    </source>
</evidence>
<dbReference type="KEGG" id="shi:Shel_19210"/>
<dbReference type="Pfam" id="PF02645">
    <property type="entry name" value="DegV"/>
    <property type="match status" value="1"/>
</dbReference>
<dbReference type="InterPro" id="IPR043168">
    <property type="entry name" value="DegV_C"/>
</dbReference>
<name>C7N7Q2_SLAHD</name>
<sequence length="277" mass="29825">MSVKIVSDSSSDTLSIEGVDYTTVPLHIIVGEEDFVDDENVNVLAMQAAIDKFGGPTSTSCPSPHDWIQAFGDADDVFCVTITSGLSGSCASAETAKRMHESDHPGRHVYVVDSLSTGPELTLIIEKIRDLLLEGIPAAEVYEQVKEYQKRTHLLYALGSVSNLANNGRVNPLVAKGLGLLGIRIIGTASEEGTLQILDKARGDKKTVKTILEHMIAMGYNGGKVSIAHNANLDCAYGMAKAIQDSFGYTVTDVHQTRALDSYYAEQNSILVGFETE</sequence>
<gene>
    <name evidence="2" type="ordered locus">Shel_19210</name>
</gene>
<keyword evidence="1" id="KW-0446">Lipid-binding</keyword>
<dbReference type="Gene3D" id="2.20.28.50">
    <property type="entry name" value="degv family protein"/>
    <property type="match status" value="1"/>
</dbReference>
<dbReference type="STRING" id="471855.Shel_19210"/>
<dbReference type="Gene3D" id="3.30.1180.10">
    <property type="match status" value="1"/>
</dbReference>
<dbReference type="HOGENOM" id="CLU_048251_2_0_11"/>
<dbReference type="eggNOG" id="COG1307">
    <property type="taxonomic scope" value="Bacteria"/>
</dbReference>
<dbReference type="PANTHER" id="PTHR33434">
    <property type="entry name" value="DEGV DOMAIN-CONTAINING PROTEIN DR_1986-RELATED"/>
    <property type="match status" value="1"/>
</dbReference>
<dbReference type="GO" id="GO:0008289">
    <property type="term" value="F:lipid binding"/>
    <property type="evidence" value="ECO:0007669"/>
    <property type="project" value="UniProtKB-KW"/>
</dbReference>
<dbReference type="RefSeq" id="WP_012799039.1">
    <property type="nucleotide sequence ID" value="NC_013165.1"/>
</dbReference>
<organism evidence="2 3">
    <name type="scientific">Slackia heliotrinireducens (strain ATCC 29202 / DSM 20476 / NCTC 11029 / RHS 1)</name>
    <name type="common">Peptococcus heliotrinreducens</name>
    <dbReference type="NCBI Taxonomy" id="471855"/>
    <lineage>
        <taxon>Bacteria</taxon>
        <taxon>Bacillati</taxon>
        <taxon>Actinomycetota</taxon>
        <taxon>Coriobacteriia</taxon>
        <taxon>Eggerthellales</taxon>
        <taxon>Eggerthellaceae</taxon>
        <taxon>Slackia</taxon>
    </lineage>
</organism>
<evidence type="ECO:0000256" key="1">
    <source>
        <dbReference type="ARBA" id="ARBA00023121"/>
    </source>
</evidence>
<dbReference type="PROSITE" id="PS51482">
    <property type="entry name" value="DEGV"/>
    <property type="match status" value="1"/>
</dbReference>
<accession>C7N7Q2</accession>
<dbReference type="Proteomes" id="UP000002026">
    <property type="component" value="Chromosome"/>
</dbReference>
<evidence type="ECO:0000313" key="2">
    <source>
        <dbReference type="EMBL" id="ACV22937.1"/>
    </source>
</evidence>
<dbReference type="InterPro" id="IPR003797">
    <property type="entry name" value="DegV"/>
</dbReference>
<dbReference type="InterPro" id="IPR050270">
    <property type="entry name" value="DegV_domain_contain"/>
</dbReference>
<dbReference type="EMBL" id="CP001684">
    <property type="protein sequence ID" value="ACV22937.1"/>
    <property type="molecule type" value="Genomic_DNA"/>
</dbReference>
<proteinExistence type="predicted"/>
<dbReference type="AlphaFoldDB" id="C7N7Q2"/>
<reference evidence="2 3" key="1">
    <citation type="journal article" date="2009" name="Stand. Genomic Sci.">
        <title>Complete genome sequence of Slackia heliotrinireducens type strain (RHS 1).</title>
        <authorList>
            <person name="Pukall R."/>
            <person name="Lapidus A."/>
            <person name="Nolan M."/>
            <person name="Copeland A."/>
            <person name="Glavina Del Rio T."/>
            <person name="Lucas S."/>
            <person name="Chen F."/>
            <person name="Tice H."/>
            <person name="Cheng J.F."/>
            <person name="Chertkov O."/>
            <person name="Bruce D."/>
            <person name="Goodwin L."/>
            <person name="Kuske C."/>
            <person name="Brettin T."/>
            <person name="Detter J.C."/>
            <person name="Han C."/>
            <person name="Pitluck S."/>
            <person name="Pati A."/>
            <person name="Mavrommatis K."/>
            <person name="Ivanova N."/>
            <person name="Ovchinnikova G."/>
            <person name="Chen A."/>
            <person name="Palaniappan K."/>
            <person name="Schneider S."/>
            <person name="Rohde M."/>
            <person name="Chain P."/>
            <person name="D'haeseleer P."/>
            <person name="Goker M."/>
            <person name="Bristow J."/>
            <person name="Eisen J.A."/>
            <person name="Markowitz V."/>
            <person name="Kyrpides N.C."/>
            <person name="Klenk H.P."/>
            <person name="Hugenholtz P."/>
        </authorList>
    </citation>
    <scope>NUCLEOTIDE SEQUENCE [LARGE SCALE GENOMIC DNA]</scope>
    <source>
        <strain evidence="3">ATCC 29202 / DSM 20476 / NCTC 11029 / RHS 1</strain>
    </source>
</reference>
<keyword evidence="3" id="KW-1185">Reference proteome</keyword>
<protein>
    <submittedName>
        <fullName evidence="2">Uncharacterized conserved protein</fullName>
    </submittedName>
</protein>
<dbReference type="Gene3D" id="3.40.50.10440">
    <property type="entry name" value="Dihydroxyacetone kinase, domain 1"/>
    <property type="match status" value="1"/>
</dbReference>
<dbReference type="PANTHER" id="PTHR33434:SF2">
    <property type="entry name" value="FATTY ACID-BINDING PROTEIN TM_1468"/>
    <property type="match status" value="1"/>
</dbReference>
<dbReference type="NCBIfam" id="TIGR00762">
    <property type="entry name" value="DegV"/>
    <property type="match status" value="1"/>
</dbReference>
<dbReference type="SUPFAM" id="SSF82549">
    <property type="entry name" value="DAK1/DegV-like"/>
    <property type="match status" value="1"/>
</dbReference>